<feature type="compositionally biased region" description="Basic and acidic residues" evidence="1">
    <location>
        <begin position="23"/>
        <end position="35"/>
    </location>
</feature>
<evidence type="ECO:0000313" key="3">
    <source>
        <dbReference type="RefSeq" id="XP_026681764.1"/>
    </source>
</evidence>
<dbReference type="GeneID" id="103512519"/>
<sequence>MRDSFSNTKDTMNENLEAADDYNPEKDLSNAKTDPDNNNNIQRNRRQNITGNHRFL</sequence>
<gene>
    <name evidence="3" type="primary">LOC103512519</name>
</gene>
<evidence type="ECO:0000256" key="1">
    <source>
        <dbReference type="SAM" id="MobiDB-lite"/>
    </source>
</evidence>
<evidence type="ECO:0000313" key="2">
    <source>
        <dbReference type="Proteomes" id="UP000079169"/>
    </source>
</evidence>
<organism evidence="2 3">
    <name type="scientific">Diaphorina citri</name>
    <name type="common">Asian citrus psyllid</name>
    <dbReference type="NCBI Taxonomy" id="121845"/>
    <lineage>
        <taxon>Eukaryota</taxon>
        <taxon>Metazoa</taxon>
        <taxon>Ecdysozoa</taxon>
        <taxon>Arthropoda</taxon>
        <taxon>Hexapoda</taxon>
        <taxon>Insecta</taxon>
        <taxon>Pterygota</taxon>
        <taxon>Neoptera</taxon>
        <taxon>Paraneoptera</taxon>
        <taxon>Hemiptera</taxon>
        <taxon>Sternorrhyncha</taxon>
        <taxon>Psylloidea</taxon>
        <taxon>Psyllidae</taxon>
        <taxon>Diaphorininae</taxon>
        <taxon>Diaphorina</taxon>
    </lineage>
</organism>
<dbReference type="AlphaFoldDB" id="A0A3Q0IZX8"/>
<dbReference type="Proteomes" id="UP000079169">
    <property type="component" value="Unplaced"/>
</dbReference>
<protein>
    <submittedName>
        <fullName evidence="3">Uncharacterized protein LOC103512519 isoform X3</fullName>
    </submittedName>
</protein>
<keyword evidence="2" id="KW-1185">Reference proteome</keyword>
<reference evidence="3" key="1">
    <citation type="submission" date="2025-08" db="UniProtKB">
        <authorList>
            <consortium name="RefSeq"/>
        </authorList>
    </citation>
    <scope>IDENTIFICATION</scope>
</reference>
<proteinExistence type="predicted"/>
<name>A0A3Q0IZX8_DIACI</name>
<accession>A0A3Q0IZX8</accession>
<feature type="compositionally biased region" description="Polar residues" evidence="1">
    <location>
        <begin position="1"/>
        <end position="14"/>
    </location>
</feature>
<feature type="region of interest" description="Disordered" evidence="1">
    <location>
        <begin position="1"/>
        <end position="56"/>
    </location>
</feature>
<dbReference type="RefSeq" id="XP_026681764.1">
    <property type="nucleotide sequence ID" value="XM_026825963.1"/>
</dbReference>